<comment type="caution">
    <text evidence="1">The sequence shown here is derived from an EMBL/GenBank/DDBJ whole genome shotgun (WGS) entry which is preliminary data.</text>
</comment>
<name>X1I0Q9_9ZZZZ</name>
<dbReference type="AlphaFoldDB" id="X1I0Q9"/>
<organism evidence="1">
    <name type="scientific">marine sediment metagenome</name>
    <dbReference type="NCBI Taxonomy" id="412755"/>
    <lineage>
        <taxon>unclassified sequences</taxon>
        <taxon>metagenomes</taxon>
        <taxon>ecological metagenomes</taxon>
    </lineage>
</organism>
<gene>
    <name evidence="1" type="ORF">S03H2_46243</name>
</gene>
<accession>X1I0Q9</accession>
<feature type="non-terminal residue" evidence="1">
    <location>
        <position position="1"/>
    </location>
</feature>
<dbReference type="EMBL" id="BARU01029024">
    <property type="protein sequence ID" value="GAH75961.1"/>
    <property type="molecule type" value="Genomic_DNA"/>
</dbReference>
<reference evidence="1" key="1">
    <citation type="journal article" date="2014" name="Front. Microbiol.">
        <title>High frequency of phylogenetically diverse reductive dehalogenase-homologous genes in deep subseafloor sedimentary metagenomes.</title>
        <authorList>
            <person name="Kawai M."/>
            <person name="Futagami T."/>
            <person name="Toyoda A."/>
            <person name="Takaki Y."/>
            <person name="Nishi S."/>
            <person name="Hori S."/>
            <person name="Arai W."/>
            <person name="Tsubouchi T."/>
            <person name="Morono Y."/>
            <person name="Uchiyama I."/>
            <person name="Ito T."/>
            <person name="Fujiyama A."/>
            <person name="Inagaki F."/>
            <person name="Takami H."/>
        </authorList>
    </citation>
    <scope>NUCLEOTIDE SEQUENCE</scope>
    <source>
        <strain evidence="1">Expedition CK06-06</strain>
    </source>
</reference>
<evidence type="ECO:0000313" key="1">
    <source>
        <dbReference type="EMBL" id="GAH75961.1"/>
    </source>
</evidence>
<proteinExistence type="predicted"/>
<protein>
    <submittedName>
        <fullName evidence="1">Uncharacterized protein</fullName>
    </submittedName>
</protein>
<sequence>AANTGMGMLGSDYDFTPILFGMYRFFTANTNIPYPGYQQLERSQRFDSGEPTAVDRLFCYRIVSTYQQDLVDGDTLSIPAARQLVSGVMSQESELVYMQRLKRGYELANQV</sequence>